<evidence type="ECO:0000256" key="1">
    <source>
        <dbReference type="ARBA" id="ARBA00010211"/>
    </source>
</evidence>
<name>A0A0L6CY83_9RHOB</name>
<feature type="domain" description="Fumarylacetoacetase-like C-terminal" evidence="3">
    <location>
        <begin position="67"/>
        <end position="272"/>
    </location>
</feature>
<dbReference type="PATRIC" id="fig|74031.6.peg.775"/>
<dbReference type="InterPro" id="IPR011234">
    <property type="entry name" value="Fumarylacetoacetase-like_C"/>
</dbReference>
<dbReference type="AlphaFoldDB" id="A0A0L6CY83"/>
<comment type="caution">
    <text evidence="4">The sequence shown here is derived from an EMBL/GenBank/DDBJ whole genome shotgun (WGS) entry which is preliminary data.</text>
</comment>
<evidence type="ECO:0000256" key="2">
    <source>
        <dbReference type="ARBA" id="ARBA00022723"/>
    </source>
</evidence>
<dbReference type="GO" id="GO:0019752">
    <property type="term" value="P:carboxylic acid metabolic process"/>
    <property type="evidence" value="ECO:0007669"/>
    <property type="project" value="UniProtKB-ARBA"/>
</dbReference>
<dbReference type="Proteomes" id="UP000037046">
    <property type="component" value="Unassembled WGS sequence"/>
</dbReference>
<dbReference type="GO" id="GO:0016853">
    <property type="term" value="F:isomerase activity"/>
    <property type="evidence" value="ECO:0007669"/>
    <property type="project" value="UniProtKB-ARBA"/>
</dbReference>
<evidence type="ECO:0000259" key="3">
    <source>
        <dbReference type="Pfam" id="PF01557"/>
    </source>
</evidence>
<keyword evidence="5" id="KW-1185">Reference proteome</keyword>
<evidence type="ECO:0000313" key="4">
    <source>
        <dbReference type="EMBL" id="KNX42686.1"/>
    </source>
</evidence>
<reference evidence="5" key="1">
    <citation type="submission" date="2015-07" db="EMBL/GenBank/DDBJ databases">
        <title>Draft Genome Sequence of Roseovarius tolerans EL-164, a producer of N-Acylated Alanine Methyl Esters (NAMEs).</title>
        <authorList>
            <person name="Voget S."/>
            <person name="Bruns H."/>
            <person name="Wagner-Doebler I."/>
            <person name="Schulz S."/>
            <person name="Daniel R."/>
        </authorList>
    </citation>
    <scope>NUCLEOTIDE SEQUENCE [LARGE SCALE GENOMIC DNA]</scope>
    <source>
        <strain evidence="5">EL-164</strain>
    </source>
</reference>
<accession>A0A0L6CY83</accession>
<dbReference type="RefSeq" id="WP_050661697.1">
    <property type="nucleotide sequence ID" value="NZ_CP118494.1"/>
</dbReference>
<protein>
    <submittedName>
        <fullName evidence="4">Ureidoglycolate lyase</fullName>
        <ecNumber evidence="4">4.3.2.3</ecNumber>
    </submittedName>
</protein>
<dbReference type="FunFam" id="3.90.850.10:FF:000002">
    <property type="entry name" value="2-hydroxyhepta-2,4-diene-1,7-dioate isomerase"/>
    <property type="match status" value="1"/>
</dbReference>
<dbReference type="GO" id="GO:0046872">
    <property type="term" value="F:metal ion binding"/>
    <property type="evidence" value="ECO:0007669"/>
    <property type="project" value="UniProtKB-KW"/>
</dbReference>
<dbReference type="EC" id="4.3.2.3" evidence="4"/>
<dbReference type="Pfam" id="PF01557">
    <property type="entry name" value="FAA_hydrolase"/>
    <property type="match status" value="1"/>
</dbReference>
<comment type="similarity">
    <text evidence="1">Belongs to the FAH family.</text>
</comment>
<dbReference type="InterPro" id="IPR036663">
    <property type="entry name" value="Fumarylacetoacetase_C_sf"/>
</dbReference>
<sequence>MRFVRYGEAGHERPAVLDAEGQLRDLSGVVPDLAGPVMADLPRINPQSLPLVPGTPRIGPPVGQVGKLVCIGLNYSDHAAELGVEPPEDPVVFLKATSAINGPHDPVILPRGSQKGDWEVELGIVIGRRAKYVTEAQALRHVAGYTIVNDVSEREFQLERSGQWTKGKSCDTFAPMGPWLVTPDTAGDVQALDLSVDVNGERMQSGNSGRMIFSVARIVSYLSELMMLEPGDVIATGTPPGVGMGHTPQRFLKDGDEMVLRISGLGEQRSPVRAER</sequence>
<dbReference type="SUPFAM" id="SSF56529">
    <property type="entry name" value="FAH"/>
    <property type="match status" value="1"/>
</dbReference>
<dbReference type="PANTHER" id="PTHR42796:SF4">
    <property type="entry name" value="FUMARYLACETOACETATE HYDROLASE DOMAIN-CONTAINING PROTEIN 2A"/>
    <property type="match status" value="1"/>
</dbReference>
<keyword evidence="2" id="KW-0479">Metal-binding</keyword>
<gene>
    <name evidence="4" type="ORF">ROTO_07550</name>
</gene>
<dbReference type="STRING" id="74031.SAMN04488077_110127"/>
<evidence type="ECO:0000313" key="5">
    <source>
        <dbReference type="Proteomes" id="UP000037046"/>
    </source>
</evidence>
<dbReference type="PANTHER" id="PTHR42796">
    <property type="entry name" value="FUMARYLACETOACETATE HYDROLASE DOMAIN-CONTAINING PROTEIN 2A-RELATED"/>
    <property type="match status" value="1"/>
</dbReference>
<keyword evidence="4" id="KW-0456">Lyase</keyword>
<organism evidence="4 5">
    <name type="scientific">Roseovarius tolerans</name>
    <dbReference type="NCBI Taxonomy" id="74031"/>
    <lineage>
        <taxon>Bacteria</taxon>
        <taxon>Pseudomonadati</taxon>
        <taxon>Pseudomonadota</taxon>
        <taxon>Alphaproteobacteria</taxon>
        <taxon>Rhodobacterales</taxon>
        <taxon>Roseobacteraceae</taxon>
        <taxon>Roseovarius</taxon>
    </lineage>
</organism>
<dbReference type="Gene3D" id="3.90.850.10">
    <property type="entry name" value="Fumarylacetoacetase-like, C-terminal domain"/>
    <property type="match status" value="1"/>
</dbReference>
<dbReference type="OrthoDB" id="5197601at2"/>
<dbReference type="InterPro" id="IPR051121">
    <property type="entry name" value="FAH"/>
</dbReference>
<dbReference type="GO" id="GO:0050385">
    <property type="term" value="F:ureidoglycolate lyase activity"/>
    <property type="evidence" value="ECO:0007669"/>
    <property type="project" value="UniProtKB-EC"/>
</dbReference>
<dbReference type="EMBL" id="LGVV01000006">
    <property type="protein sequence ID" value="KNX42686.1"/>
    <property type="molecule type" value="Genomic_DNA"/>
</dbReference>
<proteinExistence type="inferred from homology"/>